<accession>A0A7J7FF07</accession>
<name>A0A7J7FF07_DICBM</name>
<dbReference type="Proteomes" id="UP000551758">
    <property type="component" value="Unassembled WGS sequence"/>
</dbReference>
<keyword evidence="2" id="KW-1185">Reference proteome</keyword>
<reference evidence="1 2" key="1">
    <citation type="journal article" date="2020" name="Mol. Biol. Evol.">
        <title>Interspecific Gene Flow and the Evolution of Specialization in Black and White Rhinoceros.</title>
        <authorList>
            <person name="Moodley Y."/>
            <person name="Westbury M.V."/>
            <person name="Russo I.M."/>
            <person name="Gopalakrishnan S."/>
            <person name="Rakotoarivelo A."/>
            <person name="Olsen R.A."/>
            <person name="Prost S."/>
            <person name="Tunstall T."/>
            <person name="Ryder O.A."/>
            <person name="Dalen L."/>
            <person name="Bruford M.W."/>
        </authorList>
    </citation>
    <scope>NUCLEOTIDE SEQUENCE [LARGE SCALE GENOMIC DNA]</scope>
    <source>
        <strain evidence="1">SBR-YM</strain>
        <tissue evidence="1">Skin</tissue>
    </source>
</reference>
<proteinExistence type="predicted"/>
<protein>
    <submittedName>
        <fullName evidence="1">Uncharacterized protein</fullName>
    </submittedName>
</protein>
<gene>
    <name evidence="1" type="ORF">HPG69_011373</name>
</gene>
<dbReference type="AlphaFoldDB" id="A0A7J7FF07"/>
<dbReference type="EMBL" id="JACDTQ010000773">
    <property type="protein sequence ID" value="KAF5926246.1"/>
    <property type="molecule type" value="Genomic_DNA"/>
</dbReference>
<sequence>MNKIDTLVLPTLEGRNFELDKMSQELIREKISVKQRSVKSSRERKLSEEYLKWVFIDLISLIFFHQCLNISQKSWTACSAHVREHDAINDCSRARPAAAWPPSSAEAAVAATHVLLTQYFLSSQSGFLIAFLFWKMKQKERHPIKEDLPKTKKKTWRVDLESQTSVTNRMDPDGVLSKMEKLPRTDTAKMKGRRLFAPEPLDGLKTYLATPVTPRGTTALTPRCTWGPVKTEVDKTQAAKEILAQKYQTYSLQTVHQDSNQLQYPLGYLTVGDTGMYILNRNETTTKNLDGFPIKEVPSLEINEDQKSQSYHNVLYFRTILPSETEKLTSYCLDQRSYSHHCWSNKTPYEGKVQTIQDLHQKSNNLTKLE</sequence>
<comment type="caution">
    <text evidence="1">The sequence shown here is derived from an EMBL/GenBank/DDBJ whole genome shotgun (WGS) entry which is preliminary data.</text>
</comment>
<evidence type="ECO:0000313" key="2">
    <source>
        <dbReference type="Proteomes" id="UP000551758"/>
    </source>
</evidence>
<organism evidence="1 2">
    <name type="scientific">Diceros bicornis minor</name>
    <name type="common">South-central black rhinoceros</name>
    <dbReference type="NCBI Taxonomy" id="77932"/>
    <lineage>
        <taxon>Eukaryota</taxon>
        <taxon>Metazoa</taxon>
        <taxon>Chordata</taxon>
        <taxon>Craniata</taxon>
        <taxon>Vertebrata</taxon>
        <taxon>Euteleostomi</taxon>
        <taxon>Mammalia</taxon>
        <taxon>Eutheria</taxon>
        <taxon>Laurasiatheria</taxon>
        <taxon>Perissodactyla</taxon>
        <taxon>Rhinocerotidae</taxon>
        <taxon>Diceros</taxon>
    </lineage>
</organism>
<evidence type="ECO:0000313" key="1">
    <source>
        <dbReference type="EMBL" id="KAF5926246.1"/>
    </source>
</evidence>